<dbReference type="EMBL" id="MPVP01000075">
    <property type="protein sequence ID" value="OMD33879.1"/>
    <property type="molecule type" value="Genomic_DNA"/>
</dbReference>
<evidence type="ECO:0000313" key="4">
    <source>
        <dbReference type="EMBL" id="OMD33879.1"/>
    </source>
</evidence>
<feature type="compositionally biased region" description="Low complexity" evidence="1">
    <location>
        <begin position="24"/>
        <end position="56"/>
    </location>
</feature>
<dbReference type="STRING" id="189426.PODO_21800"/>
<dbReference type="InterPro" id="IPR050490">
    <property type="entry name" value="Bact_solute-bd_prot1"/>
</dbReference>
<name>A0A1R0XBS6_9BACL</name>
<keyword evidence="5" id="KW-1185">Reference proteome</keyword>
<dbReference type="Gene3D" id="3.40.190.10">
    <property type="entry name" value="Periplasmic binding protein-like II"/>
    <property type="match status" value="1"/>
</dbReference>
<dbReference type="InterPro" id="IPR006059">
    <property type="entry name" value="SBP"/>
</dbReference>
<dbReference type="eggNOG" id="COG1653">
    <property type="taxonomic scope" value="Bacteria"/>
</dbReference>
<dbReference type="Pfam" id="PF01547">
    <property type="entry name" value="SBP_bac_1"/>
    <property type="match status" value="1"/>
</dbReference>
<dbReference type="PANTHER" id="PTHR43649:SF16">
    <property type="entry name" value="SUGAR-BINDING LIPOPROTEIN"/>
    <property type="match status" value="1"/>
</dbReference>
<feature type="signal peptide" evidence="2">
    <location>
        <begin position="1"/>
        <end position="19"/>
    </location>
</feature>
<dbReference type="PANTHER" id="PTHR43649">
    <property type="entry name" value="ARABINOSE-BINDING PROTEIN-RELATED"/>
    <property type="match status" value="1"/>
</dbReference>
<evidence type="ECO:0000256" key="1">
    <source>
        <dbReference type="SAM" id="MobiDB-lite"/>
    </source>
</evidence>
<accession>A0A1R0XBS6</accession>
<feature type="chain" id="PRO_5043149097" evidence="2">
    <location>
        <begin position="20"/>
        <end position="488"/>
    </location>
</feature>
<evidence type="ECO:0000313" key="6">
    <source>
        <dbReference type="Proteomes" id="UP000187465"/>
    </source>
</evidence>
<dbReference type="Proteomes" id="UP000187465">
    <property type="component" value="Unassembled WGS sequence"/>
</dbReference>
<dbReference type="Proteomes" id="UP000187158">
    <property type="component" value="Unassembled WGS sequence"/>
</dbReference>
<evidence type="ECO:0000313" key="3">
    <source>
        <dbReference type="EMBL" id="OMD32513.1"/>
    </source>
</evidence>
<sequence length="488" mass="53938">MRKYSSVLLSLLVAGSLLTACGGNNNNGNTTGNKEGEATTAPTNAATDNAGSATAAPTDDITQRKVTIKIHYPTPDLTEVRAQEDDKIKRFQEEYPNVEIVKDDWQYNVSEIGIKMAANEAPTFFNTYATEAKFLVEKGWVADITDLWNKYEFKDQINPVLQNQFIIDGKVFGVTQKGYVTTTMINKKMLDEKGVAVPSMDWTWDDMLNTAKGVADTKKGISGIAPMGKGNEAGWNWTNFLFEAGGEIQKIEGGKVVATFNSEAGIKALDFYKKLRWEANAIPQDWALGWGDAVGAFQQSRTAMVMAGSDGVIEQALNQGGLKPEDVLTYPMPAMEKGGKHTGVLGGDYLVINPNATPDEQEMAFRYITFDYFSDKGLEALDAVLQQRTTDGKYFIPPLLDYYSADSDFGKKTKAVYDKYTNVYQYSPDILGLLDGKPEAQYNTQDYYATMSNVIQELFSKKGTDSKTQLEAAAKTVQEKFFDTIKVE</sequence>
<dbReference type="EMBL" id="MKQP01000017">
    <property type="protein sequence ID" value="OMD32513.1"/>
    <property type="molecule type" value="Genomic_DNA"/>
</dbReference>
<protein>
    <submittedName>
        <fullName evidence="3">ABC transporter substrate-binding protein</fullName>
    </submittedName>
</protein>
<dbReference type="SUPFAM" id="SSF53850">
    <property type="entry name" value="Periplasmic binding protein-like II"/>
    <property type="match status" value="1"/>
</dbReference>
<reference evidence="3 6" key="1">
    <citation type="submission" date="2016-10" db="EMBL/GenBank/DDBJ databases">
        <title>Paenibacillus species isolates.</title>
        <authorList>
            <person name="Beno S.M."/>
        </authorList>
    </citation>
    <scope>NUCLEOTIDE SEQUENCE [LARGE SCALE GENOMIC DNA]</scope>
    <source>
        <strain evidence="4 5">FSL H7-0433</strain>
        <strain evidence="3 6">FSL H7-0604</strain>
    </source>
</reference>
<dbReference type="AlphaFoldDB" id="A0A1R0XBS6"/>
<evidence type="ECO:0000256" key="2">
    <source>
        <dbReference type="SAM" id="SignalP"/>
    </source>
</evidence>
<dbReference type="RefSeq" id="WP_076129626.1">
    <property type="nucleotide sequence ID" value="NZ_DALZAY010000046.1"/>
</dbReference>
<evidence type="ECO:0000313" key="5">
    <source>
        <dbReference type="Proteomes" id="UP000187158"/>
    </source>
</evidence>
<organism evidence="3 6">
    <name type="scientific">Paenibacillus odorifer</name>
    <dbReference type="NCBI Taxonomy" id="189426"/>
    <lineage>
        <taxon>Bacteria</taxon>
        <taxon>Bacillati</taxon>
        <taxon>Bacillota</taxon>
        <taxon>Bacilli</taxon>
        <taxon>Bacillales</taxon>
        <taxon>Paenibacillaceae</taxon>
        <taxon>Paenibacillus</taxon>
    </lineage>
</organism>
<comment type="caution">
    <text evidence="3">The sequence shown here is derived from an EMBL/GenBank/DDBJ whole genome shotgun (WGS) entry which is preliminary data.</text>
</comment>
<dbReference type="PROSITE" id="PS51257">
    <property type="entry name" value="PROKAR_LIPOPROTEIN"/>
    <property type="match status" value="1"/>
</dbReference>
<keyword evidence="2" id="KW-0732">Signal</keyword>
<proteinExistence type="predicted"/>
<gene>
    <name evidence="3" type="ORF">BJP51_15520</name>
    <name evidence="4" type="ORF">BSO21_13795</name>
</gene>
<feature type="region of interest" description="Disordered" evidence="1">
    <location>
        <begin position="24"/>
        <end position="58"/>
    </location>
</feature>